<dbReference type="Gene3D" id="3.40.390.10">
    <property type="entry name" value="Collagenase (Catalytic Domain)"/>
    <property type="match status" value="1"/>
</dbReference>
<dbReference type="GO" id="GO:0046872">
    <property type="term" value="F:metal ion binding"/>
    <property type="evidence" value="ECO:0007669"/>
    <property type="project" value="UniProtKB-KW"/>
</dbReference>
<evidence type="ECO:0000256" key="3">
    <source>
        <dbReference type="ARBA" id="ARBA00023157"/>
    </source>
</evidence>
<name>A0AA88XXM6_PINIB</name>
<dbReference type="GO" id="GO:0030198">
    <property type="term" value="P:extracellular matrix organization"/>
    <property type="evidence" value="ECO:0007669"/>
    <property type="project" value="InterPro"/>
</dbReference>
<feature type="region of interest" description="Disordered" evidence="9">
    <location>
        <begin position="19"/>
        <end position="62"/>
    </location>
</feature>
<dbReference type="Proteomes" id="UP001186944">
    <property type="component" value="Unassembled WGS sequence"/>
</dbReference>
<keyword evidence="4" id="KW-0325">Glycoprotein</keyword>
<protein>
    <recommendedName>
        <fullName evidence="10">Peptidase M12B domain-containing protein</fullName>
    </recommendedName>
</protein>
<feature type="domain" description="Peptidase M12B" evidence="10">
    <location>
        <begin position="271"/>
        <end position="460"/>
    </location>
</feature>
<dbReference type="AlphaFoldDB" id="A0AA88XXM6"/>
<dbReference type="SMART" id="SM00209">
    <property type="entry name" value="TSP1"/>
    <property type="match status" value="1"/>
</dbReference>
<keyword evidence="6 8" id="KW-0862">Zinc</keyword>
<evidence type="ECO:0000313" key="11">
    <source>
        <dbReference type="EMBL" id="KAK3093898.1"/>
    </source>
</evidence>
<reference evidence="11" key="1">
    <citation type="submission" date="2019-08" db="EMBL/GenBank/DDBJ databases">
        <title>The improved chromosome-level genome for the pearl oyster Pinctada fucata martensii using PacBio sequencing and Hi-C.</title>
        <authorList>
            <person name="Zheng Z."/>
        </authorList>
    </citation>
    <scope>NUCLEOTIDE SEQUENCE</scope>
    <source>
        <strain evidence="11">ZZ-2019</strain>
        <tissue evidence="11">Adductor muscle</tissue>
    </source>
</reference>
<feature type="disulfide bond" evidence="7">
    <location>
        <begin position="574"/>
        <end position="610"/>
    </location>
</feature>
<feature type="disulfide bond" evidence="7">
    <location>
        <begin position="536"/>
        <end position="547"/>
    </location>
</feature>
<sequence>MRPMGIRYRLTTMICHANSRRLNAEKAKQNRENSHRNGYEPRNEQHSEVRPGARGESASPDCMQHSSQYDLINWLEIFFKKISESATLHSDVERHIADRKLRHVGFNEFDVTTIYHDNTREKALQSHEIRGLNTDSLLHIPVFGDKIILKVQQTSSVLHPQAAIMVTNGDTYAVWKGDHPNCFLSGTLQSHNGTVSLSYCDGLQGIITTPGHDYHVEQLPSSVAKRFSHPGISVLVSKKPKTEKSPDAFPLNIDGVSTNQRRKRSVPSKDLTIELAVYTDSEFTKLFPTRNIWKRLELMTAKYNGVQMEWGRRDTLGYNVIIKIKRMVFFDKNPSWYNMSTILGASLHSFCEGTKDEYPYDLMFMHTGMNTDVTGRAYQSSVCKYRYRCGINNAASFVQYTATAHEIGHTLGMLHDDQQGCNPPDVGVMGGYGAGWSTCSRNDMNTFLQKGHGRCLWQTNITPQMIRMPDVKLTPKSIGQLHTLDEICEMKYGANFRYREYPLVGSCSIHSCVNYNMGPKYGEMIRQNSAIPGAYCGDGKICHKTSCVTWSKARQNGLVVRAGGWSTWGTWQPCSRPCGTGMRWRRRECNNPTPLNHAPCEEGAYEAETCYTRPCPTDSHDTQVLVTQRASEACDSLIRNHVINETLYERSGSRYSYHGFGQCEVTCDPTSGHSVVPFTRFGLMPHGTPCDWGMERWDKEYWPRRRGHSGYCLEGQCLLFGCDGKLDGATYDECGICGGDSTTCHVVSGIYRQHLRQDDRKVIARIPVGAYKIQFWFDFADMRQHYLEIWSKDDAVVMSSRLTKSWVYKTGDNPINFAGSMWHFNFHDQYLYTEGPLTAPAVIKVFNFKNYTNKGINYAYSVPLPGSCYNGGTYDRSICSCRCPPGFYGNHCLSRCNTYCMNGAPVNQRTCNCSCNPRQMGDNCACKPGFTGVNCQLCKNTACTGNKILSPVTCTCVCPYGFSGPKCLSVLSSKSKPKNDKNNVDKLSSSKGNKGKRLKQKKFDESANSKKIKAKHVKHKRTDTPHKKTELSKKLKKNRIKKKQLEIGHNDSPKLDLKPTHNKHIKLETPHKNKDKLSQPSQGIEQAPYICKIVHRRSKLGIFHNRFTGQMETFWYTYPVRVCQ</sequence>
<proteinExistence type="predicted"/>
<dbReference type="GO" id="GO:0005576">
    <property type="term" value="C:extracellular region"/>
    <property type="evidence" value="ECO:0007669"/>
    <property type="project" value="UniProtKB-SubCell"/>
</dbReference>
<dbReference type="PROSITE" id="PS50215">
    <property type="entry name" value="ADAM_MEPRO"/>
    <property type="match status" value="1"/>
</dbReference>
<dbReference type="InterPro" id="IPR045371">
    <property type="entry name" value="ADAMTS_CR_3"/>
</dbReference>
<dbReference type="InterPro" id="IPR000884">
    <property type="entry name" value="TSP1_rpt"/>
</dbReference>
<feature type="compositionally biased region" description="Basic residues" evidence="9">
    <location>
        <begin position="1010"/>
        <end position="1021"/>
    </location>
</feature>
<dbReference type="PANTHER" id="PTHR13723:SF281">
    <property type="entry name" value="PAPILIN"/>
    <property type="match status" value="1"/>
</dbReference>
<feature type="active site" evidence="5 8">
    <location>
        <position position="406"/>
    </location>
</feature>
<dbReference type="SUPFAM" id="SSF55486">
    <property type="entry name" value="Metalloproteases ('zincins'), catalytic domain"/>
    <property type="match status" value="1"/>
</dbReference>
<keyword evidence="12" id="KW-1185">Reference proteome</keyword>
<dbReference type="Gene3D" id="3.40.1620.60">
    <property type="match status" value="1"/>
</dbReference>
<feature type="disulfide bond" evidence="7">
    <location>
        <begin position="383"/>
        <end position="455"/>
    </location>
</feature>
<keyword evidence="6 8" id="KW-0479">Metal-binding</keyword>
<dbReference type="InterPro" id="IPR050439">
    <property type="entry name" value="ADAMTS_ADAMTS-like"/>
</dbReference>
<feature type="compositionally biased region" description="Basic and acidic residues" evidence="9">
    <location>
        <begin position="1022"/>
        <end position="1033"/>
    </location>
</feature>
<feature type="disulfide bond" evidence="7">
    <location>
        <begin position="421"/>
        <end position="439"/>
    </location>
</feature>
<feature type="disulfide bond" evidence="7">
    <location>
        <begin position="507"/>
        <end position="542"/>
    </location>
</feature>
<evidence type="ECO:0000256" key="6">
    <source>
        <dbReference type="PIRSR" id="PIRSR613273-2"/>
    </source>
</evidence>
<comment type="subcellular location">
    <subcellularLocation>
        <location evidence="1">Secreted</location>
    </subcellularLocation>
</comment>
<dbReference type="InterPro" id="IPR001590">
    <property type="entry name" value="Peptidase_M12B"/>
</dbReference>
<evidence type="ECO:0000256" key="7">
    <source>
        <dbReference type="PIRSR" id="PIRSR613273-3"/>
    </source>
</evidence>
<organism evidence="11 12">
    <name type="scientific">Pinctada imbricata</name>
    <name type="common">Atlantic pearl-oyster</name>
    <name type="synonym">Pinctada martensii</name>
    <dbReference type="NCBI Taxonomy" id="66713"/>
    <lineage>
        <taxon>Eukaryota</taxon>
        <taxon>Metazoa</taxon>
        <taxon>Spiralia</taxon>
        <taxon>Lophotrochozoa</taxon>
        <taxon>Mollusca</taxon>
        <taxon>Bivalvia</taxon>
        <taxon>Autobranchia</taxon>
        <taxon>Pteriomorphia</taxon>
        <taxon>Pterioida</taxon>
        <taxon>Pterioidea</taxon>
        <taxon>Pteriidae</taxon>
        <taxon>Pinctada</taxon>
    </lineage>
</organism>
<gene>
    <name evidence="11" type="ORF">FSP39_021596</name>
</gene>
<comment type="caution">
    <text evidence="8">Lacks conserved residue(s) required for the propagation of feature annotation.</text>
</comment>
<dbReference type="Pfam" id="PF01421">
    <property type="entry name" value="Reprolysin"/>
    <property type="match status" value="1"/>
</dbReference>
<feature type="binding site" evidence="6">
    <location>
        <position position="274"/>
    </location>
    <ligand>
        <name>Ca(2+)</name>
        <dbReference type="ChEBI" id="CHEBI:29108"/>
        <label>2</label>
    </ligand>
</feature>
<keyword evidence="2" id="KW-0964">Secreted</keyword>
<dbReference type="InterPro" id="IPR036383">
    <property type="entry name" value="TSP1_rpt_sf"/>
</dbReference>
<evidence type="ECO:0000256" key="1">
    <source>
        <dbReference type="ARBA" id="ARBA00004613"/>
    </source>
</evidence>
<feature type="binding site" evidence="6">
    <location>
        <position position="274"/>
    </location>
    <ligand>
        <name>Ca(2+)</name>
        <dbReference type="ChEBI" id="CHEBI:29108"/>
        <label>1</label>
    </ligand>
</feature>
<feature type="region of interest" description="Disordered" evidence="9">
    <location>
        <begin position="973"/>
        <end position="1037"/>
    </location>
</feature>
<dbReference type="PANTHER" id="PTHR13723">
    <property type="entry name" value="ADAMTS A DISINTEGRIN AND METALLOPROTEASE WITH THROMBOSPONDIN MOTIFS PROTEASE"/>
    <property type="match status" value="1"/>
</dbReference>
<dbReference type="Gene3D" id="2.60.120.830">
    <property type="match status" value="1"/>
</dbReference>
<dbReference type="Pfam" id="PF00090">
    <property type="entry name" value="TSP_1"/>
    <property type="match status" value="1"/>
</dbReference>
<dbReference type="GO" id="GO:0031012">
    <property type="term" value="C:extracellular matrix"/>
    <property type="evidence" value="ECO:0007669"/>
    <property type="project" value="TreeGrafter"/>
</dbReference>
<feature type="disulfide bond" evidence="7">
    <location>
        <begin position="578"/>
        <end position="615"/>
    </location>
</feature>
<dbReference type="Gene3D" id="2.20.100.10">
    <property type="entry name" value="Thrombospondin type-1 (TSP1) repeat"/>
    <property type="match status" value="1"/>
</dbReference>
<feature type="disulfide bond" evidence="7">
    <location>
        <begin position="351"/>
        <end position="389"/>
    </location>
</feature>
<evidence type="ECO:0000256" key="2">
    <source>
        <dbReference type="ARBA" id="ARBA00022525"/>
    </source>
</evidence>
<dbReference type="SUPFAM" id="SSF82895">
    <property type="entry name" value="TSP-1 type 1 repeat"/>
    <property type="match status" value="1"/>
</dbReference>
<evidence type="ECO:0000256" key="5">
    <source>
        <dbReference type="PIRSR" id="PIRSR613273-1"/>
    </source>
</evidence>
<dbReference type="GO" id="GO:0006508">
    <property type="term" value="P:proteolysis"/>
    <property type="evidence" value="ECO:0007669"/>
    <property type="project" value="InterPro"/>
</dbReference>
<keyword evidence="3 7" id="KW-1015">Disulfide bond</keyword>
<dbReference type="Pfam" id="PF19236">
    <property type="entry name" value="ADAMTS_CR_3"/>
    <property type="match status" value="1"/>
</dbReference>
<feature type="binding site" evidence="6 8">
    <location>
        <position position="415"/>
    </location>
    <ligand>
        <name>Zn(2+)</name>
        <dbReference type="ChEBI" id="CHEBI:29105"/>
        <note>catalytic</note>
    </ligand>
</feature>
<feature type="binding site" evidence="6 8">
    <location>
        <position position="409"/>
    </location>
    <ligand>
        <name>Zn(2+)</name>
        <dbReference type="ChEBI" id="CHEBI:29105"/>
        <note>catalytic</note>
    </ligand>
</feature>
<feature type="binding site" evidence="6">
    <location>
        <position position="455"/>
    </location>
    <ligand>
        <name>Ca(2+)</name>
        <dbReference type="ChEBI" id="CHEBI:29108"/>
        <label>1</label>
    </ligand>
</feature>
<dbReference type="PROSITE" id="PS50092">
    <property type="entry name" value="TSP1"/>
    <property type="match status" value="1"/>
</dbReference>
<dbReference type="InterPro" id="IPR024079">
    <property type="entry name" value="MetalloPept_cat_dom_sf"/>
</dbReference>
<feature type="binding site" evidence="6 8">
    <location>
        <position position="405"/>
    </location>
    <ligand>
        <name>Zn(2+)</name>
        <dbReference type="ChEBI" id="CHEBI:29105"/>
        <note>catalytic</note>
    </ligand>
</feature>
<feature type="binding site" evidence="6">
    <location>
        <position position="361"/>
    </location>
    <ligand>
        <name>Ca(2+)</name>
        <dbReference type="ChEBI" id="CHEBI:29108"/>
        <label>1</label>
    </ligand>
</feature>
<comment type="caution">
    <text evidence="11">The sequence shown here is derived from an EMBL/GenBank/DDBJ whole genome shotgun (WGS) entry which is preliminary data.</text>
</comment>
<evidence type="ECO:0000256" key="9">
    <source>
        <dbReference type="SAM" id="MobiDB-lite"/>
    </source>
</evidence>
<dbReference type="EMBL" id="VSWD01000009">
    <property type="protein sequence ID" value="KAK3093898.1"/>
    <property type="molecule type" value="Genomic_DNA"/>
</dbReference>
<feature type="disulfide bond" evidence="7">
    <location>
        <begin position="589"/>
        <end position="600"/>
    </location>
</feature>
<accession>A0AA88XXM6</accession>
<evidence type="ECO:0000313" key="12">
    <source>
        <dbReference type="Proteomes" id="UP001186944"/>
    </source>
</evidence>
<evidence type="ECO:0000256" key="8">
    <source>
        <dbReference type="PROSITE-ProRule" id="PRU00276"/>
    </source>
</evidence>
<keyword evidence="6" id="KW-0106">Calcium</keyword>
<dbReference type="PRINTS" id="PR01857">
    <property type="entry name" value="ADAMTSFAMILY"/>
</dbReference>
<dbReference type="GO" id="GO:0004222">
    <property type="term" value="F:metalloendopeptidase activity"/>
    <property type="evidence" value="ECO:0007669"/>
    <property type="project" value="InterPro"/>
</dbReference>
<comment type="cofactor">
    <cofactor evidence="6">
        <name>Zn(2+)</name>
        <dbReference type="ChEBI" id="CHEBI:29105"/>
    </cofactor>
    <text evidence="6">Binds 1 zinc ion per subunit.</text>
</comment>
<evidence type="ECO:0000259" key="10">
    <source>
        <dbReference type="PROSITE" id="PS50215"/>
    </source>
</evidence>
<dbReference type="InterPro" id="IPR013273">
    <property type="entry name" value="ADAMTS/ADAMTS-like"/>
</dbReference>
<feature type="compositionally biased region" description="Basic and acidic residues" evidence="9">
    <location>
        <begin position="22"/>
        <end position="53"/>
    </location>
</feature>
<feature type="disulfide bond" evidence="7">
    <location>
        <begin position="488"/>
        <end position="512"/>
    </location>
</feature>
<evidence type="ECO:0000256" key="4">
    <source>
        <dbReference type="ARBA" id="ARBA00023180"/>
    </source>
</evidence>